<feature type="region of interest" description="Disordered" evidence="1">
    <location>
        <begin position="40"/>
        <end position="65"/>
    </location>
</feature>
<dbReference type="KEGG" id="rsz:108812946"/>
<organism evidence="2 3">
    <name type="scientific">Raphanus sativus</name>
    <name type="common">Radish</name>
    <name type="synonym">Raphanus raphanistrum var. sativus</name>
    <dbReference type="NCBI Taxonomy" id="3726"/>
    <lineage>
        <taxon>Eukaryota</taxon>
        <taxon>Viridiplantae</taxon>
        <taxon>Streptophyta</taxon>
        <taxon>Embryophyta</taxon>
        <taxon>Tracheophyta</taxon>
        <taxon>Spermatophyta</taxon>
        <taxon>Magnoliopsida</taxon>
        <taxon>eudicotyledons</taxon>
        <taxon>Gunneridae</taxon>
        <taxon>Pentapetalae</taxon>
        <taxon>rosids</taxon>
        <taxon>malvids</taxon>
        <taxon>Brassicales</taxon>
        <taxon>Brassicaceae</taxon>
        <taxon>Brassiceae</taxon>
        <taxon>Raphanus</taxon>
    </lineage>
</organism>
<feature type="compositionally biased region" description="Polar residues" evidence="1">
    <location>
        <begin position="180"/>
        <end position="198"/>
    </location>
</feature>
<evidence type="ECO:0000313" key="3">
    <source>
        <dbReference type="RefSeq" id="XP_056845046.1"/>
    </source>
</evidence>
<reference evidence="2" key="1">
    <citation type="journal article" date="2019" name="Database">
        <title>The radish genome database (RadishGD): an integrated information resource for radish genomics.</title>
        <authorList>
            <person name="Yu H.J."/>
            <person name="Baek S."/>
            <person name="Lee Y.J."/>
            <person name="Cho A."/>
            <person name="Mun J.H."/>
        </authorList>
    </citation>
    <scope>NUCLEOTIDE SEQUENCE [LARGE SCALE GENOMIC DNA]</scope>
    <source>
        <strain evidence="2">cv. WK10039</strain>
    </source>
</reference>
<feature type="region of interest" description="Disordered" evidence="1">
    <location>
        <begin position="252"/>
        <end position="346"/>
    </location>
</feature>
<sequence length="429" mass="46623">MADPLKEMCDKLGVCTEEALFYLEGFRWDLNAATEACRSKTLPSPSSLTAQPPSSVNERTVEEEQSREEKIENFLEVAIGSSVADAVKYLSAYNWSILHAAASFCNHHYDQPEKKSKPMMPSSHEGSDLVQDVLSNVPQFRSDHTSTSVRIGSPPSSSKSGSGIATAEVVKNFSGKAVEQDSSTESPPLVASSQVEESSHLNSLEQDVLIDLFVEAADGEITKDVAEIYLKFNNWEIDKAFSCLMAEQNPTQVQAPQEGGETGSSSSDPPLPSMGLPSQSQFESSYVSSGPTETQRSLEEAGGEGDVTVAVPGMTSSQIHGKAAEEGSSTETVPVPFANQDSTTVETQTAPSTIVMTIHLSHKPGTLLELPFRSDQTVRDIHNAIDQRYPDIDRGYVLRSMDGEDYMDWDITVYRVSTGDSTFLLQVYP</sequence>
<feature type="compositionally biased region" description="Polar residues" evidence="1">
    <location>
        <begin position="141"/>
        <end position="150"/>
    </location>
</feature>
<dbReference type="OrthoDB" id="661148at2759"/>
<feature type="compositionally biased region" description="Polar residues" evidence="1">
    <location>
        <begin position="41"/>
        <end position="57"/>
    </location>
</feature>
<dbReference type="Proteomes" id="UP000504610">
    <property type="component" value="Chromosome 6"/>
</dbReference>
<name>A0A9W3C0N8_RAPSA</name>
<dbReference type="RefSeq" id="XP_056845046.1">
    <property type="nucleotide sequence ID" value="XM_056989066.1"/>
</dbReference>
<reference evidence="3" key="2">
    <citation type="submission" date="2025-08" db="UniProtKB">
        <authorList>
            <consortium name="RefSeq"/>
        </authorList>
    </citation>
    <scope>IDENTIFICATION</scope>
    <source>
        <tissue evidence="3">Leaf</tissue>
    </source>
</reference>
<feature type="compositionally biased region" description="Low complexity" evidence="1">
    <location>
        <begin position="278"/>
        <end position="289"/>
    </location>
</feature>
<dbReference type="GeneID" id="108812946"/>
<feature type="compositionally biased region" description="Low complexity" evidence="1">
    <location>
        <begin position="152"/>
        <end position="163"/>
    </location>
</feature>
<protein>
    <submittedName>
        <fullName evidence="3">Uncharacterized protein LOC108812946</fullName>
    </submittedName>
</protein>
<gene>
    <name evidence="3" type="primary">LOC108812946</name>
</gene>
<proteinExistence type="predicted"/>
<feature type="region of interest" description="Disordered" evidence="1">
    <location>
        <begin position="176"/>
        <end position="198"/>
    </location>
</feature>
<dbReference type="AlphaFoldDB" id="A0A9W3C0N8"/>
<evidence type="ECO:0000313" key="2">
    <source>
        <dbReference type="Proteomes" id="UP000504610"/>
    </source>
</evidence>
<accession>A0A9W3C0N8</accession>
<dbReference type="Gene3D" id="1.10.8.10">
    <property type="entry name" value="DNA helicase RuvA subunit, C-terminal domain"/>
    <property type="match status" value="1"/>
</dbReference>
<evidence type="ECO:0000256" key="1">
    <source>
        <dbReference type="SAM" id="MobiDB-lite"/>
    </source>
</evidence>
<keyword evidence="2" id="KW-1185">Reference proteome</keyword>
<feature type="region of interest" description="Disordered" evidence="1">
    <location>
        <begin position="141"/>
        <end position="164"/>
    </location>
</feature>